<dbReference type="EMBL" id="AP029266">
    <property type="protein sequence ID" value="BFG01734.1"/>
    <property type="molecule type" value="Genomic_DNA"/>
</dbReference>
<feature type="compositionally biased region" description="Low complexity" evidence="2">
    <location>
        <begin position="891"/>
        <end position="916"/>
    </location>
</feature>
<keyword evidence="4" id="KW-1185">Reference proteome</keyword>
<evidence type="ECO:0000313" key="3">
    <source>
        <dbReference type="EMBL" id="BFG01734.1"/>
    </source>
</evidence>
<protein>
    <recommendedName>
        <fullName evidence="5">LisH domain-containing protein</fullName>
    </recommendedName>
</protein>
<reference evidence="3 4" key="1">
    <citation type="submission" date="2024-02" db="EMBL/GenBank/DDBJ databases">
        <title>A chromosome-level genome assembly of Drosophila madeirensis, a fruit fly species endemic to Madeira island.</title>
        <authorList>
            <person name="Tomihara K."/>
            <person name="Llopart A."/>
            <person name="Yamamoto D."/>
        </authorList>
    </citation>
    <scope>NUCLEOTIDE SEQUENCE [LARGE SCALE GENOMIC DNA]</scope>
    <source>
        <strain evidence="3 4">RF1</strain>
    </source>
</reference>
<gene>
    <name evidence="3" type="ORF">DMAD_01417</name>
</gene>
<feature type="region of interest" description="Disordered" evidence="2">
    <location>
        <begin position="173"/>
        <end position="196"/>
    </location>
</feature>
<keyword evidence="1" id="KW-0175">Coiled coil</keyword>
<evidence type="ECO:0000256" key="1">
    <source>
        <dbReference type="SAM" id="Coils"/>
    </source>
</evidence>
<feature type="compositionally biased region" description="Low complexity" evidence="2">
    <location>
        <begin position="12"/>
        <end position="22"/>
    </location>
</feature>
<feature type="region of interest" description="Disordered" evidence="2">
    <location>
        <begin position="1"/>
        <end position="153"/>
    </location>
</feature>
<feature type="region of interest" description="Disordered" evidence="2">
    <location>
        <begin position="868"/>
        <end position="953"/>
    </location>
</feature>
<feature type="compositionally biased region" description="Low complexity" evidence="2">
    <location>
        <begin position="61"/>
        <end position="83"/>
    </location>
</feature>
<feature type="compositionally biased region" description="Polar residues" evidence="2">
    <location>
        <begin position="1"/>
        <end position="11"/>
    </location>
</feature>
<name>A0AAU9G2C2_DROMD</name>
<evidence type="ECO:0000313" key="4">
    <source>
        <dbReference type="Proteomes" id="UP001500889"/>
    </source>
</evidence>
<feature type="compositionally biased region" description="Low complexity" evidence="2">
    <location>
        <begin position="1278"/>
        <end position="1290"/>
    </location>
</feature>
<feature type="compositionally biased region" description="Low complexity" evidence="2">
    <location>
        <begin position="1170"/>
        <end position="1183"/>
    </location>
</feature>
<feature type="region of interest" description="Disordered" evidence="2">
    <location>
        <begin position="1041"/>
        <end position="1060"/>
    </location>
</feature>
<evidence type="ECO:0000256" key="2">
    <source>
        <dbReference type="SAM" id="MobiDB-lite"/>
    </source>
</evidence>
<feature type="compositionally biased region" description="Basic and acidic residues" evidence="2">
    <location>
        <begin position="30"/>
        <end position="58"/>
    </location>
</feature>
<feature type="region of interest" description="Disordered" evidence="2">
    <location>
        <begin position="1170"/>
        <end position="1212"/>
    </location>
</feature>
<organism evidence="3 4">
    <name type="scientific">Drosophila madeirensis</name>
    <name type="common">Fruit fly</name>
    <dbReference type="NCBI Taxonomy" id="30013"/>
    <lineage>
        <taxon>Eukaryota</taxon>
        <taxon>Metazoa</taxon>
        <taxon>Ecdysozoa</taxon>
        <taxon>Arthropoda</taxon>
        <taxon>Hexapoda</taxon>
        <taxon>Insecta</taxon>
        <taxon>Pterygota</taxon>
        <taxon>Neoptera</taxon>
        <taxon>Endopterygota</taxon>
        <taxon>Diptera</taxon>
        <taxon>Brachycera</taxon>
        <taxon>Muscomorpha</taxon>
        <taxon>Ephydroidea</taxon>
        <taxon>Drosophilidae</taxon>
        <taxon>Drosophila</taxon>
        <taxon>Sophophora</taxon>
    </lineage>
</organism>
<feature type="region of interest" description="Disordered" evidence="2">
    <location>
        <begin position="1237"/>
        <end position="1291"/>
    </location>
</feature>
<accession>A0AAU9G2C2</accession>
<feature type="coiled-coil region" evidence="1">
    <location>
        <begin position="963"/>
        <end position="997"/>
    </location>
</feature>
<evidence type="ECO:0008006" key="5">
    <source>
        <dbReference type="Google" id="ProtNLM"/>
    </source>
</evidence>
<feature type="compositionally biased region" description="Low complexity" evidence="2">
    <location>
        <begin position="926"/>
        <end position="953"/>
    </location>
</feature>
<feature type="compositionally biased region" description="Basic and acidic residues" evidence="2">
    <location>
        <begin position="125"/>
        <end position="152"/>
    </location>
</feature>
<sequence>MKTRHVPNSVQAASAMTSTTASYRAKRRSRSEDESQETCERERRHEAHVRERQEEVKRTRAATAAALRSRQQQHHQLQQLSARNSQRWPMVDPTPRGTKSERAPVLVPEKPASKTKPAATRSKPKAKEKPLKAVKERGETPPREQQTEKDPLWSEELLIDDSRICEADMRRIMKEQQQQEQEQSLGHQTQPQPRPADSQLALALHSLVAEFLHAENYQLALSVFCNENPQRRGDHDLEAAHSEFRFSQNDVQDVLGAVLAGWGDTTETLSVAVQRSYYQEQDQSLLRALLRVLMDAKQQKQQQLKAKGPPTEAMELAEEARSVLIGPRLCESIHSMEQRLREVMRHMIPLSTACAPPVDVVSEEDLEDLLLLELEERDRLFEDGHKLEPGETALLLPDLHPRNQLTAQQEADNLMVAAAAEQIKEPVMHVNMPPLPQLFAQQIGYMATIRQSVERMLRSEKQPQPINLFASFEQMDLLVSELCVNVSLLVNLVNMAMEQEHAVGRNAGFKLGYHEGFGHGHFLAAQEAAKLPLKEQLEQQPEERPTQTIPTQDVAVQAKAIRSKNVSTQTKKKKVQLQVPEEELQVEAPMEIPVEAAPKEQQWEVATQTIMGQVPVAVAATQTKKMPQTGTSGQVAVAATQTIKSQGAVDTATQTLKADQEKDQVARGTQTKATPCKRTYEDWIEEMLRSASGKVFLKRVEMSLKKANDLQKQQLEDLYQVKMKHQAEMMQLSQRQSSWRTLCRHMDSDTSVEARDLVHKIFNLLEHYEAHQQLLTEQMKATELAAEKAVRFVPVFNDNNGTDIPICTSAASTPPTSSRSKSTAVAAAAAAASPLETPRSAHQQQMVPAAPTIVVVPASHRPNVHTVATNTPRAMSSPPEQTTSPYPASPNPSTQAASSQPASSRRASLRRVPASSHPASPHRESSYQASSQAASSYRVPSQRASPQAASSSSTSQAAPAAAVASFENALASAKSRMEQLEEESERLEQNFLDYLERSRQTLPEQQLPPPPPPSVSKKKKKCSRRRFEDASTLFEIEELNEQQQQTLTKNENENEVEPEPEPASYQFINTLNVARKKLLGEHCQPAKEATKGISRELAQVQEQTQQILYRMRTEHSQSTTHDHLLPEITSESNSSSSDELEVLMRRAMHAMKLNEEQSARPNLQLLDYSTSSTLTSGRSSRNSAASEMFQPKAAASRQSTDKDAATSPSVRLQRSMAKMQELFAGAGILAPEHRVPLPLPLPRATTDPTRPVSAPSPGGTTRAAGGGKSRPHTAPTTQQKKQQKQQQQQQYFPSTIEDGFNVSSSHGSSKSSVDSSSYEGLVLDHLFDNTTADQPLPSSPEILHSLNFWKRLNL</sequence>
<feature type="compositionally biased region" description="Polar residues" evidence="2">
    <location>
        <begin position="868"/>
        <end position="886"/>
    </location>
</feature>
<dbReference type="Proteomes" id="UP001500889">
    <property type="component" value="Chromosome A"/>
</dbReference>
<feature type="region of interest" description="Disordered" evidence="2">
    <location>
        <begin position="1002"/>
        <end position="1024"/>
    </location>
</feature>
<proteinExistence type="predicted"/>